<accession>A0ABY5ZPM9</accession>
<dbReference type="RefSeq" id="WP_260748191.1">
    <property type="nucleotide sequence ID" value="NZ_CP092109.1"/>
</dbReference>
<gene>
    <name evidence="1" type="ORF">L9S41_00225</name>
</gene>
<reference evidence="1" key="1">
    <citation type="journal article" date="2022" name="Environ. Microbiol.">
        <title>Geoalkalibacter halelectricus SAP #1 sp. nov. possessing extracellular electron transfer and mineral#reducing capabilities from a haloalkaline environment.</title>
        <authorList>
            <person name="Yadav S."/>
            <person name="Singh R."/>
            <person name="Sundharam S.S."/>
            <person name="Chaudhary S."/>
            <person name="Krishnamurthi S."/>
            <person name="Patil S.A."/>
        </authorList>
    </citation>
    <scope>NUCLEOTIDE SEQUENCE</scope>
    <source>
        <strain evidence="1">SAP-1</strain>
    </source>
</reference>
<evidence type="ECO:0000313" key="1">
    <source>
        <dbReference type="EMBL" id="UWZ79840.1"/>
    </source>
</evidence>
<protein>
    <submittedName>
        <fullName evidence="1">Uncharacterized protein</fullName>
    </submittedName>
</protein>
<dbReference type="EMBL" id="CP092109">
    <property type="protein sequence ID" value="UWZ79840.1"/>
    <property type="molecule type" value="Genomic_DNA"/>
</dbReference>
<keyword evidence="2" id="KW-1185">Reference proteome</keyword>
<evidence type="ECO:0000313" key="2">
    <source>
        <dbReference type="Proteomes" id="UP001060414"/>
    </source>
</evidence>
<proteinExistence type="predicted"/>
<organism evidence="1 2">
    <name type="scientific">Geoalkalibacter halelectricus</name>
    <dbReference type="NCBI Taxonomy" id="2847045"/>
    <lineage>
        <taxon>Bacteria</taxon>
        <taxon>Pseudomonadati</taxon>
        <taxon>Thermodesulfobacteriota</taxon>
        <taxon>Desulfuromonadia</taxon>
        <taxon>Desulfuromonadales</taxon>
        <taxon>Geoalkalibacteraceae</taxon>
        <taxon>Geoalkalibacter</taxon>
    </lineage>
</organism>
<sequence length="99" mass="10577">MGVATGKVRDQSGPNGIQMDVAEKLLEVNLFLTHDRFEAVLEKLASSGVPFIECDNVAGQQSTHEIGQRDIAGPEKKVGVIGSQHPAETGGSGFRKQFL</sequence>
<dbReference type="Proteomes" id="UP001060414">
    <property type="component" value="Chromosome"/>
</dbReference>
<name>A0ABY5ZPM9_9BACT</name>